<dbReference type="AlphaFoldDB" id="A0A1X7T0U1"/>
<dbReference type="Gene3D" id="3.40.50.300">
    <property type="entry name" value="P-loop containing nucleotide triphosphate hydrolases"/>
    <property type="match status" value="1"/>
</dbReference>
<dbReference type="EnsemblMetazoa" id="Aqu2.1.07821_001">
    <property type="protein sequence ID" value="Aqu2.1.07821_001"/>
    <property type="gene ID" value="Aqu2.1.07821"/>
</dbReference>
<feature type="coiled-coil region" evidence="3">
    <location>
        <begin position="369"/>
        <end position="396"/>
    </location>
</feature>
<accession>A0A1X7T0U1</accession>
<dbReference type="SUPFAM" id="SSF52540">
    <property type="entry name" value="P-loop containing nucleoside triphosphate hydrolases"/>
    <property type="match status" value="1"/>
</dbReference>
<keyword evidence="2" id="KW-0547">Nucleotide-binding</keyword>
<name>A0A1X7T0U1_AMPQE</name>
<evidence type="ECO:0000313" key="5">
    <source>
        <dbReference type="EnsemblMetazoa" id="Aqu2.1.07821_001"/>
    </source>
</evidence>
<evidence type="ECO:0000256" key="1">
    <source>
        <dbReference type="ARBA" id="ARBA00008535"/>
    </source>
</evidence>
<organism evidence="5">
    <name type="scientific">Amphimedon queenslandica</name>
    <name type="common">Sponge</name>
    <dbReference type="NCBI Taxonomy" id="400682"/>
    <lineage>
        <taxon>Eukaryota</taxon>
        <taxon>Metazoa</taxon>
        <taxon>Porifera</taxon>
        <taxon>Demospongiae</taxon>
        <taxon>Heteroscleromorpha</taxon>
        <taxon>Haplosclerida</taxon>
        <taxon>Niphatidae</taxon>
        <taxon>Amphimedon</taxon>
    </lineage>
</organism>
<dbReference type="InterPro" id="IPR006703">
    <property type="entry name" value="G_AIG1"/>
</dbReference>
<dbReference type="InParanoid" id="A0A1X7T0U1"/>
<protein>
    <recommendedName>
        <fullName evidence="4">AIG1-type G domain-containing protein</fullName>
    </recommendedName>
</protein>
<dbReference type="Pfam" id="PF04548">
    <property type="entry name" value="AIG1"/>
    <property type="match status" value="1"/>
</dbReference>
<sequence length="446" mass="51627">MSVLLIGSTGMGKSTLGNYLIDPSEKHMFCSQTFATATDNRPMTQEVKVECKEVQSIEGGAKFFLKLIDTPGLNEGASQDLSHMIDIIKKINECGEIKACILVVKFNAKIDMQYRATLEYYSKLLPSLFENNVIIIMTEFKTDSDSEELRKKLGIDVEQIKSNTIEELRKCSNKQITYTPQLFTIDCLAIQNDAQEISKKERAAILDYILQLQPIKVENLMVAKTDYVQQKDNEKYKELLGEIEGYNLGLIEAYKRSEDALNSTHKKELQITDIESEVKDLEEKLRQKNTTEEVVAAQLSINQEWKMLQSIKRDFKIESQYEVTNYTIWTNGKCEFKDIVRTSKEVSGRVRGEFMHGVYALVTAFTEKRIKYASEIEELKRKLEEEKGNLTRCNEERVEFRDSHKKEREEIELLEKFIAVRRSRAKKCRSKLMKIEDAIQRLQLLQ</sequence>
<evidence type="ECO:0000256" key="2">
    <source>
        <dbReference type="ARBA" id="ARBA00022741"/>
    </source>
</evidence>
<comment type="similarity">
    <text evidence="1">Belongs to the TRAFAC class TrmE-Era-EngA-EngB-Septin-like GTPase superfamily. AIG1/Toc34/Toc159-like paraseptin GTPase family. IAN subfamily.</text>
</comment>
<dbReference type="OrthoDB" id="2386367at2759"/>
<keyword evidence="3" id="KW-0175">Coiled coil</keyword>
<evidence type="ECO:0000256" key="3">
    <source>
        <dbReference type="SAM" id="Coils"/>
    </source>
</evidence>
<proteinExistence type="inferred from homology"/>
<evidence type="ECO:0000259" key="4">
    <source>
        <dbReference type="Pfam" id="PF04548"/>
    </source>
</evidence>
<dbReference type="GO" id="GO:0005525">
    <property type="term" value="F:GTP binding"/>
    <property type="evidence" value="ECO:0007669"/>
    <property type="project" value="InterPro"/>
</dbReference>
<feature type="coiled-coil region" evidence="3">
    <location>
        <begin position="264"/>
        <end position="291"/>
    </location>
</feature>
<reference evidence="5" key="1">
    <citation type="submission" date="2017-05" db="UniProtKB">
        <authorList>
            <consortium name="EnsemblMetazoa"/>
        </authorList>
    </citation>
    <scope>IDENTIFICATION</scope>
</reference>
<feature type="domain" description="AIG1-type G" evidence="4">
    <location>
        <begin position="2"/>
        <end position="142"/>
    </location>
</feature>
<dbReference type="InterPro" id="IPR027417">
    <property type="entry name" value="P-loop_NTPase"/>
</dbReference>